<gene>
    <name evidence="2" type="ORF">F511_16524</name>
</gene>
<accession>A0A2Z7BDP5</accession>
<proteinExistence type="predicted"/>
<reference evidence="2 3" key="1">
    <citation type="journal article" date="2015" name="Proc. Natl. Acad. Sci. U.S.A.">
        <title>The resurrection genome of Boea hygrometrica: A blueprint for survival of dehydration.</title>
        <authorList>
            <person name="Xiao L."/>
            <person name="Yang G."/>
            <person name="Zhang L."/>
            <person name="Yang X."/>
            <person name="Zhao S."/>
            <person name="Ji Z."/>
            <person name="Zhou Q."/>
            <person name="Hu M."/>
            <person name="Wang Y."/>
            <person name="Chen M."/>
            <person name="Xu Y."/>
            <person name="Jin H."/>
            <person name="Xiao X."/>
            <person name="Hu G."/>
            <person name="Bao F."/>
            <person name="Hu Y."/>
            <person name="Wan P."/>
            <person name="Li L."/>
            <person name="Deng X."/>
            <person name="Kuang T."/>
            <person name="Xiang C."/>
            <person name="Zhu J.K."/>
            <person name="Oliver M.J."/>
            <person name="He Y."/>
        </authorList>
    </citation>
    <scope>NUCLEOTIDE SEQUENCE [LARGE SCALE GENOMIC DNA]</scope>
    <source>
        <strain evidence="3">cv. XS01</strain>
    </source>
</reference>
<feature type="compositionally biased region" description="Basic residues" evidence="1">
    <location>
        <begin position="187"/>
        <end position="198"/>
    </location>
</feature>
<dbReference type="AlphaFoldDB" id="A0A2Z7BDP5"/>
<organism evidence="2 3">
    <name type="scientific">Dorcoceras hygrometricum</name>
    <dbReference type="NCBI Taxonomy" id="472368"/>
    <lineage>
        <taxon>Eukaryota</taxon>
        <taxon>Viridiplantae</taxon>
        <taxon>Streptophyta</taxon>
        <taxon>Embryophyta</taxon>
        <taxon>Tracheophyta</taxon>
        <taxon>Spermatophyta</taxon>
        <taxon>Magnoliopsida</taxon>
        <taxon>eudicotyledons</taxon>
        <taxon>Gunneridae</taxon>
        <taxon>Pentapetalae</taxon>
        <taxon>asterids</taxon>
        <taxon>lamiids</taxon>
        <taxon>Lamiales</taxon>
        <taxon>Gesneriaceae</taxon>
        <taxon>Didymocarpoideae</taxon>
        <taxon>Trichosporeae</taxon>
        <taxon>Loxocarpinae</taxon>
        <taxon>Dorcoceras</taxon>
    </lineage>
</organism>
<dbReference type="Proteomes" id="UP000250235">
    <property type="component" value="Unassembled WGS sequence"/>
</dbReference>
<name>A0A2Z7BDP5_9LAMI</name>
<protein>
    <submittedName>
        <fullName evidence="2">Uncharacterized protein</fullName>
    </submittedName>
</protein>
<dbReference type="EMBL" id="KV006612">
    <property type="protein sequence ID" value="KZV32472.1"/>
    <property type="molecule type" value="Genomic_DNA"/>
</dbReference>
<evidence type="ECO:0000313" key="3">
    <source>
        <dbReference type="Proteomes" id="UP000250235"/>
    </source>
</evidence>
<feature type="compositionally biased region" description="Basic and acidic residues" evidence="1">
    <location>
        <begin position="163"/>
        <end position="173"/>
    </location>
</feature>
<evidence type="ECO:0000256" key="1">
    <source>
        <dbReference type="SAM" id="MobiDB-lite"/>
    </source>
</evidence>
<evidence type="ECO:0000313" key="2">
    <source>
        <dbReference type="EMBL" id="KZV32472.1"/>
    </source>
</evidence>
<sequence>MEGRPPARLVRAAAQHLRTVIGQHAQRMCTTMRNKCARSSASVRNVCAPSCATCVHGYRPACATCAHHRAQHVRTVTGQRARQARNGRRDVRVGCTHDPVIPYVICARRVRTPCTTCARQRSEAPGSDQFHEEIGTSTVGGFGLLIWSTTGIPISSPICTRKLDEIPRTESPRRNGRNKISDGGGGGRRRRRGRRGEE</sequence>
<keyword evidence="3" id="KW-1185">Reference proteome</keyword>
<feature type="region of interest" description="Disordered" evidence="1">
    <location>
        <begin position="163"/>
        <end position="198"/>
    </location>
</feature>